<evidence type="ECO:0000313" key="3">
    <source>
        <dbReference type="EMBL" id="MBR0665021.1"/>
    </source>
</evidence>
<keyword evidence="1" id="KW-0812">Transmembrane</keyword>
<dbReference type="InterPro" id="IPR037185">
    <property type="entry name" value="EmrE-like"/>
</dbReference>
<name>A0ABS5EXK4_9PROT</name>
<comment type="caution">
    <text evidence="3">The sequence shown here is derived from an EMBL/GenBank/DDBJ whole genome shotgun (WGS) entry which is preliminary data.</text>
</comment>
<dbReference type="EMBL" id="JAAGBB010000012">
    <property type="protein sequence ID" value="MBR0665021.1"/>
    <property type="molecule type" value="Genomic_DNA"/>
</dbReference>
<feature type="transmembrane region" description="Helical" evidence="1">
    <location>
        <begin position="38"/>
        <end position="60"/>
    </location>
</feature>
<evidence type="ECO:0000256" key="1">
    <source>
        <dbReference type="SAM" id="Phobius"/>
    </source>
</evidence>
<feature type="transmembrane region" description="Helical" evidence="1">
    <location>
        <begin position="181"/>
        <end position="204"/>
    </location>
</feature>
<reference evidence="4" key="1">
    <citation type="journal article" date="2021" name="Syst. Appl. Microbiol.">
        <title>Roseomonas hellenica sp. nov., isolated from roots of wild-growing Alkanna tinctoria.</title>
        <authorList>
            <person name="Rat A."/>
            <person name="Naranjo H.D."/>
            <person name="Lebbe L."/>
            <person name="Cnockaert M."/>
            <person name="Krigas N."/>
            <person name="Grigoriadou K."/>
            <person name="Maloupa E."/>
            <person name="Willems A."/>
        </authorList>
    </citation>
    <scope>NUCLEOTIDE SEQUENCE [LARGE SCALE GENOMIC DNA]</scope>
    <source>
        <strain evidence="4">LMG 31523</strain>
    </source>
</reference>
<feature type="domain" description="EamA" evidence="2">
    <location>
        <begin position="154"/>
        <end position="280"/>
    </location>
</feature>
<dbReference type="Pfam" id="PF00892">
    <property type="entry name" value="EamA"/>
    <property type="match status" value="2"/>
</dbReference>
<feature type="transmembrane region" description="Helical" evidence="1">
    <location>
        <begin position="72"/>
        <end position="91"/>
    </location>
</feature>
<feature type="transmembrane region" description="Helical" evidence="1">
    <location>
        <begin position="148"/>
        <end position="169"/>
    </location>
</feature>
<dbReference type="RefSeq" id="WP_211852687.1">
    <property type="nucleotide sequence ID" value="NZ_JAAGBB010000012.1"/>
</dbReference>
<feature type="transmembrane region" description="Helical" evidence="1">
    <location>
        <begin position="97"/>
        <end position="115"/>
    </location>
</feature>
<evidence type="ECO:0000259" key="2">
    <source>
        <dbReference type="Pfam" id="PF00892"/>
    </source>
</evidence>
<keyword evidence="1" id="KW-0472">Membrane</keyword>
<dbReference type="Proteomes" id="UP001196870">
    <property type="component" value="Unassembled WGS sequence"/>
</dbReference>
<feature type="transmembrane region" description="Helical" evidence="1">
    <location>
        <begin position="264"/>
        <end position="282"/>
    </location>
</feature>
<dbReference type="PANTHER" id="PTHR22911">
    <property type="entry name" value="ACYL-MALONYL CONDENSING ENZYME-RELATED"/>
    <property type="match status" value="1"/>
</dbReference>
<feature type="transmembrane region" description="Helical" evidence="1">
    <location>
        <begin position="210"/>
        <end position="231"/>
    </location>
</feature>
<proteinExistence type="predicted"/>
<organism evidence="3 4">
    <name type="scientific">Plastoroseomonas hellenica</name>
    <dbReference type="NCBI Taxonomy" id="2687306"/>
    <lineage>
        <taxon>Bacteria</taxon>
        <taxon>Pseudomonadati</taxon>
        <taxon>Pseudomonadota</taxon>
        <taxon>Alphaproteobacteria</taxon>
        <taxon>Acetobacterales</taxon>
        <taxon>Acetobacteraceae</taxon>
        <taxon>Plastoroseomonas</taxon>
    </lineage>
</organism>
<keyword evidence="1" id="KW-1133">Transmembrane helix</keyword>
<feature type="domain" description="EamA" evidence="2">
    <location>
        <begin position="7"/>
        <end position="138"/>
    </location>
</feature>
<feature type="transmembrane region" description="Helical" evidence="1">
    <location>
        <begin position="238"/>
        <end position="258"/>
    </location>
</feature>
<dbReference type="Gene3D" id="1.10.3730.20">
    <property type="match status" value="2"/>
</dbReference>
<feature type="transmembrane region" description="Helical" evidence="1">
    <location>
        <begin position="124"/>
        <end position="142"/>
    </location>
</feature>
<dbReference type="InterPro" id="IPR000620">
    <property type="entry name" value="EamA_dom"/>
</dbReference>
<gene>
    <name evidence="3" type="ORF">GXW71_11720</name>
</gene>
<dbReference type="SUPFAM" id="SSF103481">
    <property type="entry name" value="Multidrug resistance efflux transporter EmrE"/>
    <property type="match status" value="2"/>
</dbReference>
<sequence>MNSALAGIGLQLAALAVFVVMDTTVKLMTAHFAVPQLMWARFVFSFVIVAIALRVVTGSLPWRSRAPWLQTLRSLLLCGCNLLFSTALAHIPLADATAVGFASPVLTVALAALLLQEKVGWRRWLGVGIGICGVVAVLRPPFLLGGEAPHWATVLPLGTALLFAFYQILTRRLATVDDPRTTILHTSFAASLVISLAQPFVWVWPSGSAWGALVLLGVLGGVGHGLLVLAYARAPASLLAPMSYTQLIWATLASLLIFADVPDVPTLVGMGVIAVGGVLVALPTRQKPAPGVSS</sequence>
<accession>A0ABS5EXK4</accession>
<keyword evidence="4" id="KW-1185">Reference proteome</keyword>
<dbReference type="PANTHER" id="PTHR22911:SF103">
    <property type="entry name" value="BLR2811 PROTEIN"/>
    <property type="match status" value="1"/>
</dbReference>
<evidence type="ECO:0000313" key="4">
    <source>
        <dbReference type="Proteomes" id="UP001196870"/>
    </source>
</evidence>
<protein>
    <submittedName>
        <fullName evidence="3">DMT family transporter</fullName>
    </submittedName>
</protein>